<feature type="transmembrane region" description="Helical" evidence="3">
    <location>
        <begin position="65"/>
        <end position="86"/>
    </location>
</feature>
<dbReference type="Pfam" id="PF00015">
    <property type="entry name" value="MCPsignal"/>
    <property type="match status" value="1"/>
</dbReference>
<evidence type="ECO:0000259" key="4">
    <source>
        <dbReference type="PROSITE" id="PS50111"/>
    </source>
</evidence>
<organism evidence="5 6">
    <name type="scientific">Rhizorhabdus histidinilytica</name>
    <dbReference type="NCBI Taxonomy" id="439228"/>
    <lineage>
        <taxon>Bacteria</taxon>
        <taxon>Pseudomonadati</taxon>
        <taxon>Pseudomonadota</taxon>
        <taxon>Alphaproteobacteria</taxon>
        <taxon>Sphingomonadales</taxon>
        <taxon>Sphingomonadaceae</taxon>
        <taxon>Rhizorhabdus</taxon>
    </lineage>
</organism>
<keyword evidence="3" id="KW-1133">Transmembrane helix</keyword>
<dbReference type="RefSeq" id="WP_139385028.1">
    <property type="nucleotide sequence ID" value="NZ_FUYM01000002.1"/>
</dbReference>
<evidence type="ECO:0000313" key="5">
    <source>
        <dbReference type="EMBL" id="SKB39267.1"/>
    </source>
</evidence>
<gene>
    <name evidence="5" type="ORF">SAMN06295920_102281</name>
</gene>
<dbReference type="AlphaFoldDB" id="A0A1T5AWR7"/>
<keyword evidence="6" id="KW-1185">Reference proteome</keyword>
<evidence type="ECO:0000256" key="2">
    <source>
        <dbReference type="PROSITE-ProRule" id="PRU00284"/>
    </source>
</evidence>
<evidence type="ECO:0000256" key="1">
    <source>
        <dbReference type="ARBA" id="ARBA00023224"/>
    </source>
</evidence>
<keyword evidence="3" id="KW-0472">Membrane</keyword>
<dbReference type="OrthoDB" id="354287at2"/>
<protein>
    <submittedName>
        <fullName evidence="5">Methyl-accepting chemotaxis protein</fullName>
    </submittedName>
</protein>
<dbReference type="PANTHER" id="PTHR32089">
    <property type="entry name" value="METHYL-ACCEPTING CHEMOTAXIS PROTEIN MCPB"/>
    <property type="match status" value="1"/>
</dbReference>
<feature type="transmembrane region" description="Helical" evidence="3">
    <location>
        <begin position="144"/>
        <end position="164"/>
    </location>
</feature>
<dbReference type="STRING" id="439228.SAMN06295920_102281"/>
<feature type="transmembrane region" description="Helical" evidence="3">
    <location>
        <begin position="98"/>
        <end position="124"/>
    </location>
</feature>
<reference evidence="6" key="1">
    <citation type="submission" date="2017-02" db="EMBL/GenBank/DDBJ databases">
        <authorList>
            <person name="Varghese N."/>
            <person name="Submissions S."/>
        </authorList>
    </citation>
    <scope>NUCLEOTIDE SEQUENCE [LARGE SCALE GENOMIC DNA]</scope>
    <source>
        <strain evidence="6">UM2</strain>
    </source>
</reference>
<dbReference type="SMART" id="SM00283">
    <property type="entry name" value="MA"/>
    <property type="match status" value="1"/>
</dbReference>
<dbReference type="Gene3D" id="1.10.287.950">
    <property type="entry name" value="Methyl-accepting chemotaxis protein"/>
    <property type="match status" value="1"/>
</dbReference>
<feature type="transmembrane region" description="Helical" evidence="3">
    <location>
        <begin position="41"/>
        <end position="59"/>
    </location>
</feature>
<dbReference type="Proteomes" id="UP000189818">
    <property type="component" value="Unassembled WGS sequence"/>
</dbReference>
<proteinExistence type="predicted"/>
<dbReference type="GO" id="GO:0007165">
    <property type="term" value="P:signal transduction"/>
    <property type="evidence" value="ECO:0007669"/>
    <property type="project" value="UniProtKB-KW"/>
</dbReference>
<keyword evidence="3" id="KW-0812">Transmembrane</keyword>
<dbReference type="PROSITE" id="PS50111">
    <property type="entry name" value="CHEMOTAXIS_TRANSDUC_2"/>
    <property type="match status" value="1"/>
</dbReference>
<sequence>MRVVELDELRMRGIRLITLCSLGFSALLGLAMLAGMIRSDTSAFLLSVLVNILPSWVVLRRRFDGHARMIIGVLAAVQPAILVYMLQGHRWQMDMHMYFFVALAALTIMCDWRPIVLASGLVAIHHLLFDYAAPHWVFAGGGDLLRVAIHAIAVVLQCAMLIHVTGQLRTLLLDQGQARFDSDRLAREAEAAMIEARVAQKAAEEALAATADAEARAAAERNLRQESEEAASAARARDLLALAEQFEGSVQLVVSSVGSAAAQLETTAASLSELANDSGRQSAAVAERAARASDAARAVAGSVAQLSTSIAGIAASVDRQAELGARARANSATGDQAVRALSGRATDIGEFTGRIQAIARHTNLLALNATIEAARAGVAGQGFAVVATEVKTLAGQCARATSEISALIDGVHAGARIAEGSLGDVSRVVEELAVAAMRIREMLSEQRRTAEMLEANAQSTAEGADEMADRIGKVAEVANEAGKLSSQVRGAAGDLLGQAMSLKQATQSFVQQLRVA</sequence>
<feature type="domain" description="Methyl-accepting transducer" evidence="4">
    <location>
        <begin position="242"/>
        <end position="496"/>
    </location>
</feature>
<keyword evidence="1 2" id="KW-0807">Transducer</keyword>
<evidence type="ECO:0000256" key="3">
    <source>
        <dbReference type="SAM" id="Phobius"/>
    </source>
</evidence>
<dbReference type="InterPro" id="IPR004089">
    <property type="entry name" value="MCPsignal_dom"/>
</dbReference>
<dbReference type="EMBL" id="FUYM01000002">
    <property type="protein sequence ID" value="SKB39267.1"/>
    <property type="molecule type" value="Genomic_DNA"/>
</dbReference>
<name>A0A1T5AWR7_9SPHN</name>
<evidence type="ECO:0000313" key="6">
    <source>
        <dbReference type="Proteomes" id="UP000189818"/>
    </source>
</evidence>
<dbReference type="SUPFAM" id="SSF58104">
    <property type="entry name" value="Methyl-accepting chemotaxis protein (MCP) signaling domain"/>
    <property type="match status" value="1"/>
</dbReference>
<dbReference type="PANTHER" id="PTHR32089:SF112">
    <property type="entry name" value="LYSOZYME-LIKE PROTEIN-RELATED"/>
    <property type="match status" value="1"/>
</dbReference>
<accession>A0A1T5AWR7</accession>
<feature type="transmembrane region" description="Helical" evidence="3">
    <location>
        <begin position="12"/>
        <end position="34"/>
    </location>
</feature>
<dbReference type="GO" id="GO:0016020">
    <property type="term" value="C:membrane"/>
    <property type="evidence" value="ECO:0007669"/>
    <property type="project" value="InterPro"/>
</dbReference>